<name>A0A857JDH4_9ALTE</name>
<comment type="function">
    <text evidence="4">Catalyzes the hydrolytic deamination of adenine to hypoxanthine. Plays an important role in the purine salvage pathway and in nitrogen catabolism.</text>
</comment>
<feature type="binding site" evidence="4">
    <location>
        <position position="21"/>
    </location>
    <ligand>
        <name>Zn(2+)</name>
        <dbReference type="ChEBI" id="CHEBI:29105"/>
        <note>catalytic</note>
    </ligand>
</feature>
<evidence type="ECO:0000259" key="5">
    <source>
        <dbReference type="Pfam" id="PF00962"/>
    </source>
</evidence>
<comment type="similarity">
    <text evidence="4">Belongs to the metallo-dependent hydrolases superfamily. Adenosine and AMP deaminases family. Adenine deaminase type 2 subfamily.</text>
</comment>
<dbReference type="InterPro" id="IPR001365">
    <property type="entry name" value="A_deaminase_dom"/>
</dbReference>
<feature type="site" description="Important for catalytic activity" evidence="4">
    <location>
        <position position="227"/>
    </location>
</feature>
<dbReference type="GO" id="GO:0008270">
    <property type="term" value="F:zinc ion binding"/>
    <property type="evidence" value="ECO:0007669"/>
    <property type="project" value="UniProtKB-UniRule"/>
</dbReference>
<dbReference type="SUPFAM" id="SSF51556">
    <property type="entry name" value="Metallo-dependent hydrolases"/>
    <property type="match status" value="1"/>
</dbReference>
<dbReference type="PANTHER" id="PTHR43114">
    <property type="entry name" value="ADENINE DEAMINASE"/>
    <property type="match status" value="1"/>
</dbReference>
<keyword evidence="7" id="KW-1185">Reference proteome</keyword>
<dbReference type="Pfam" id="PF00962">
    <property type="entry name" value="A_deaminase"/>
    <property type="match status" value="1"/>
</dbReference>
<gene>
    <name evidence="6" type="ORF">FX988_00284</name>
</gene>
<dbReference type="KEGG" id="pmes:FX988_00284"/>
<evidence type="ECO:0000256" key="1">
    <source>
        <dbReference type="ARBA" id="ARBA00022723"/>
    </source>
</evidence>
<dbReference type="GO" id="GO:0006146">
    <property type="term" value="P:adenine catabolic process"/>
    <property type="evidence" value="ECO:0007669"/>
    <property type="project" value="UniProtKB-UniRule"/>
</dbReference>
<feature type="domain" description="Adenosine deaminase" evidence="5">
    <location>
        <begin position="16"/>
        <end position="336"/>
    </location>
</feature>
<comment type="caution">
    <text evidence="4">Lacks conserved residue(s) required for the propagation of feature annotation.</text>
</comment>
<dbReference type="InterPro" id="IPR028892">
    <property type="entry name" value="ADE"/>
</dbReference>
<evidence type="ECO:0000313" key="7">
    <source>
        <dbReference type="Proteomes" id="UP000464524"/>
    </source>
</evidence>
<dbReference type="Gene3D" id="3.20.20.140">
    <property type="entry name" value="Metal-dependent hydrolases"/>
    <property type="match status" value="1"/>
</dbReference>
<feature type="binding site" evidence="4">
    <location>
        <position position="282"/>
    </location>
    <ligand>
        <name>Zn(2+)</name>
        <dbReference type="ChEBI" id="CHEBI:29105"/>
        <note>catalytic</note>
    </ligand>
</feature>
<dbReference type="RefSeq" id="WP_160178005.1">
    <property type="nucleotide sequence ID" value="NZ_CP047656.1"/>
</dbReference>
<dbReference type="InterPro" id="IPR006330">
    <property type="entry name" value="Ado/ade_deaminase"/>
</dbReference>
<proteinExistence type="inferred from homology"/>
<keyword evidence="2 4" id="KW-0378">Hydrolase</keyword>
<protein>
    <recommendedName>
        <fullName evidence="4">Adenine deaminase</fullName>
        <shortName evidence="4">ADE</shortName>
        <ecNumber evidence="4">3.5.4.2</ecNumber>
    </recommendedName>
    <alternativeName>
        <fullName evidence="4">Adenine aminohydrolase</fullName>
        <shortName evidence="4">AAH</shortName>
    </alternativeName>
</protein>
<dbReference type="GO" id="GO:0005829">
    <property type="term" value="C:cytosol"/>
    <property type="evidence" value="ECO:0007669"/>
    <property type="project" value="TreeGrafter"/>
</dbReference>
<sequence length="346" mass="39636">MQTQPFDMQQFICNMPKAELHVHLEGTLEPELSFALATKNNIPLEYDTPEQLVAAYDFHDLPSFLKIYYAGMNVLQHEEDFYQLTWDYLAKAASENIVYVELFFDPQAHTCRGVSFETIITGIHKAQLDAEQKLGIRSQLIMCFLRELSAESAMEHLKLAMPYLPWLVGVGLDSNEQDNPPSKFAQVFEYARALDLKLTMHCDVNQQNTLEHIKQCVDDIQVDRIDHGVNALQDSALLASIKQKQLGLTVCPVSNRFVVQSLTSNEIRQMLEHELLVTINSDDPAYFRAYLNDNFIALQKEGHFSAQDIITMVKNAFNIAWLKDTEISQYLYQVDQYVKQSHHQAA</sequence>
<dbReference type="HAMAP" id="MF_01962">
    <property type="entry name" value="Adenine_deaminase"/>
    <property type="match status" value="1"/>
</dbReference>
<feature type="binding site" evidence="4">
    <location>
        <position position="201"/>
    </location>
    <ligand>
        <name>Zn(2+)</name>
        <dbReference type="ChEBI" id="CHEBI:29105"/>
        <note>catalytic</note>
    </ligand>
</feature>
<dbReference type="InterPro" id="IPR032466">
    <property type="entry name" value="Metal_Hydrolase"/>
</dbReference>
<feature type="binding site" evidence="4">
    <location>
        <position position="283"/>
    </location>
    <ligand>
        <name>substrate</name>
    </ligand>
</feature>
<evidence type="ECO:0000256" key="2">
    <source>
        <dbReference type="ARBA" id="ARBA00022801"/>
    </source>
</evidence>
<reference evidence="6 7" key="1">
    <citation type="submission" date="2019-12" db="EMBL/GenBank/DDBJ databases">
        <title>Genome sequencing and assembly of endphytes of Porphyra tenera.</title>
        <authorList>
            <person name="Park J.M."/>
            <person name="Shin R."/>
            <person name="Jo S.H."/>
        </authorList>
    </citation>
    <scope>NUCLEOTIDE SEQUENCE [LARGE SCALE GENOMIC DNA]</scope>
    <source>
        <strain evidence="6 7">GPM4</strain>
    </source>
</reference>
<dbReference type="NCBIfam" id="TIGR01430">
    <property type="entry name" value="aden_deam"/>
    <property type="match status" value="1"/>
</dbReference>
<comment type="cofactor">
    <cofactor evidence="4">
        <name>Zn(2+)</name>
        <dbReference type="ChEBI" id="CHEBI:29105"/>
    </cofactor>
    <text evidence="4">Binds 1 zinc ion per subunit.</text>
</comment>
<dbReference type="Proteomes" id="UP000464524">
    <property type="component" value="Chromosome"/>
</dbReference>
<evidence type="ECO:0000313" key="6">
    <source>
        <dbReference type="EMBL" id="QHJ10075.1"/>
    </source>
</evidence>
<organism evidence="6 7">
    <name type="scientific">Paraglaciecola mesophila</name>
    <dbReference type="NCBI Taxonomy" id="197222"/>
    <lineage>
        <taxon>Bacteria</taxon>
        <taxon>Pseudomonadati</taxon>
        <taxon>Pseudomonadota</taxon>
        <taxon>Gammaproteobacteria</taxon>
        <taxon>Alteromonadales</taxon>
        <taxon>Alteromonadaceae</taxon>
        <taxon>Paraglaciecola</taxon>
    </lineage>
</organism>
<dbReference type="EMBL" id="CP047656">
    <property type="protein sequence ID" value="QHJ10075.1"/>
    <property type="molecule type" value="Genomic_DNA"/>
</dbReference>
<dbReference type="OrthoDB" id="105475at2"/>
<evidence type="ECO:0000256" key="4">
    <source>
        <dbReference type="HAMAP-Rule" id="MF_01962"/>
    </source>
</evidence>
<keyword evidence="3 4" id="KW-0862">Zinc</keyword>
<evidence type="ECO:0000256" key="3">
    <source>
        <dbReference type="ARBA" id="ARBA00022833"/>
    </source>
</evidence>
<dbReference type="EC" id="3.5.4.2" evidence="4"/>
<dbReference type="PANTHER" id="PTHR43114:SF7">
    <property type="entry name" value="ADENOSINE DEAMINASE DOMAIN-CONTAINING PROTEIN"/>
    <property type="match status" value="1"/>
</dbReference>
<dbReference type="GO" id="GO:0009117">
    <property type="term" value="P:nucleotide metabolic process"/>
    <property type="evidence" value="ECO:0007669"/>
    <property type="project" value="UniProtKB-KW"/>
</dbReference>
<keyword evidence="4" id="KW-0546">Nucleotide metabolism</keyword>
<dbReference type="CDD" id="cd01320">
    <property type="entry name" value="ADA"/>
    <property type="match status" value="1"/>
</dbReference>
<keyword evidence="1 4" id="KW-0479">Metal-binding</keyword>
<feature type="binding site" evidence="4">
    <location>
        <position position="23"/>
    </location>
    <ligand>
        <name>Zn(2+)</name>
        <dbReference type="ChEBI" id="CHEBI:29105"/>
        <note>catalytic</note>
    </ligand>
</feature>
<accession>A0A857JDH4</accession>
<dbReference type="GO" id="GO:0043103">
    <property type="term" value="P:hypoxanthine salvage"/>
    <property type="evidence" value="ECO:0007669"/>
    <property type="project" value="UniProtKB-UniRule"/>
</dbReference>
<comment type="catalytic activity">
    <reaction evidence="4">
        <text>adenine + H2O + H(+) = hypoxanthine + NH4(+)</text>
        <dbReference type="Rhea" id="RHEA:23688"/>
        <dbReference type="ChEBI" id="CHEBI:15377"/>
        <dbReference type="ChEBI" id="CHEBI:15378"/>
        <dbReference type="ChEBI" id="CHEBI:16708"/>
        <dbReference type="ChEBI" id="CHEBI:17368"/>
        <dbReference type="ChEBI" id="CHEBI:28938"/>
        <dbReference type="EC" id="3.5.4.2"/>
    </reaction>
</comment>
<dbReference type="GO" id="GO:0000034">
    <property type="term" value="F:adenine deaminase activity"/>
    <property type="evidence" value="ECO:0007669"/>
    <property type="project" value="UniProtKB-UniRule"/>
</dbReference>
<dbReference type="AlphaFoldDB" id="A0A857JDH4"/>